<proteinExistence type="predicted"/>
<organism evidence="2">
    <name type="scientific">Anguilla anguilla</name>
    <name type="common">European freshwater eel</name>
    <name type="synonym">Muraena anguilla</name>
    <dbReference type="NCBI Taxonomy" id="7936"/>
    <lineage>
        <taxon>Eukaryota</taxon>
        <taxon>Metazoa</taxon>
        <taxon>Chordata</taxon>
        <taxon>Craniata</taxon>
        <taxon>Vertebrata</taxon>
        <taxon>Euteleostomi</taxon>
        <taxon>Actinopterygii</taxon>
        <taxon>Neopterygii</taxon>
        <taxon>Teleostei</taxon>
        <taxon>Anguilliformes</taxon>
        <taxon>Anguillidae</taxon>
        <taxon>Anguilla</taxon>
    </lineage>
</organism>
<evidence type="ECO:0000313" key="2">
    <source>
        <dbReference type="EMBL" id="JAH06864.1"/>
    </source>
</evidence>
<name>A0A0E9PQU5_ANGAN</name>
<feature type="compositionally biased region" description="Polar residues" evidence="1">
    <location>
        <begin position="1"/>
        <end position="10"/>
    </location>
</feature>
<accession>A0A0E9PQU5</accession>
<dbReference type="EMBL" id="GBXM01101713">
    <property type="protein sequence ID" value="JAH06864.1"/>
    <property type="molecule type" value="Transcribed_RNA"/>
</dbReference>
<evidence type="ECO:0000256" key="1">
    <source>
        <dbReference type="SAM" id="MobiDB-lite"/>
    </source>
</evidence>
<feature type="region of interest" description="Disordered" evidence="1">
    <location>
        <begin position="1"/>
        <end position="40"/>
    </location>
</feature>
<reference evidence="2" key="1">
    <citation type="submission" date="2014-11" db="EMBL/GenBank/DDBJ databases">
        <authorList>
            <person name="Amaro Gonzalez C."/>
        </authorList>
    </citation>
    <scope>NUCLEOTIDE SEQUENCE</scope>
</reference>
<dbReference type="AlphaFoldDB" id="A0A0E9PQU5"/>
<protein>
    <submittedName>
        <fullName evidence="2">Uncharacterized protein</fullName>
    </submittedName>
</protein>
<reference evidence="2" key="2">
    <citation type="journal article" date="2015" name="Fish Shellfish Immunol.">
        <title>Early steps in the European eel (Anguilla anguilla)-Vibrio vulnificus interaction in the gills: Role of the RtxA13 toxin.</title>
        <authorList>
            <person name="Callol A."/>
            <person name="Pajuelo D."/>
            <person name="Ebbesson L."/>
            <person name="Teles M."/>
            <person name="MacKenzie S."/>
            <person name="Amaro C."/>
        </authorList>
    </citation>
    <scope>NUCLEOTIDE SEQUENCE</scope>
</reference>
<sequence>MSTEQITVVLTKSHDSSSSCSDAERRPPASTVRGLHLQVG</sequence>